<sequence length="141" mass="15816">MRKKHAIILGAIGIAVAIIGGIFLLAPSRPMFGIFPEVKGEGVLGVYELWWSHENYFNAEVEVEGVLKGGGPSPSRLWLTQWVKEAENDYLVCIICTDYEFSESFFSAHIRVRGIVKPPGDEPFSIWQISDDKSCEKSRKI</sequence>
<name>X1NLN9_9ZZZZ</name>
<dbReference type="AlphaFoldDB" id="X1NLN9"/>
<evidence type="ECO:0000313" key="2">
    <source>
        <dbReference type="EMBL" id="GAI44932.1"/>
    </source>
</evidence>
<protein>
    <submittedName>
        <fullName evidence="2">Uncharacterized protein</fullName>
    </submittedName>
</protein>
<comment type="caution">
    <text evidence="2">The sequence shown here is derived from an EMBL/GenBank/DDBJ whole genome shotgun (WGS) entry which is preliminary data.</text>
</comment>
<feature type="transmembrane region" description="Helical" evidence="1">
    <location>
        <begin position="6"/>
        <end position="26"/>
    </location>
</feature>
<keyword evidence="1" id="KW-0472">Membrane</keyword>
<keyword evidence="1" id="KW-1133">Transmembrane helix</keyword>
<keyword evidence="1" id="KW-0812">Transmembrane</keyword>
<evidence type="ECO:0000256" key="1">
    <source>
        <dbReference type="SAM" id="Phobius"/>
    </source>
</evidence>
<dbReference type="EMBL" id="BARV01029463">
    <property type="protein sequence ID" value="GAI44932.1"/>
    <property type="molecule type" value="Genomic_DNA"/>
</dbReference>
<accession>X1NLN9</accession>
<reference evidence="2" key="1">
    <citation type="journal article" date="2014" name="Front. Microbiol.">
        <title>High frequency of phylogenetically diverse reductive dehalogenase-homologous genes in deep subseafloor sedimentary metagenomes.</title>
        <authorList>
            <person name="Kawai M."/>
            <person name="Futagami T."/>
            <person name="Toyoda A."/>
            <person name="Takaki Y."/>
            <person name="Nishi S."/>
            <person name="Hori S."/>
            <person name="Arai W."/>
            <person name="Tsubouchi T."/>
            <person name="Morono Y."/>
            <person name="Uchiyama I."/>
            <person name="Ito T."/>
            <person name="Fujiyama A."/>
            <person name="Inagaki F."/>
            <person name="Takami H."/>
        </authorList>
    </citation>
    <scope>NUCLEOTIDE SEQUENCE</scope>
    <source>
        <strain evidence="2">Expedition CK06-06</strain>
    </source>
</reference>
<gene>
    <name evidence="2" type="ORF">S06H3_46975</name>
</gene>
<proteinExistence type="predicted"/>
<organism evidence="2">
    <name type="scientific">marine sediment metagenome</name>
    <dbReference type="NCBI Taxonomy" id="412755"/>
    <lineage>
        <taxon>unclassified sequences</taxon>
        <taxon>metagenomes</taxon>
        <taxon>ecological metagenomes</taxon>
    </lineage>
</organism>